<dbReference type="PROSITE" id="PS51903">
    <property type="entry name" value="CLP_R"/>
    <property type="match status" value="1"/>
</dbReference>
<evidence type="ECO:0000256" key="3">
    <source>
        <dbReference type="ARBA" id="ARBA00022741"/>
    </source>
</evidence>
<dbReference type="FunFam" id="3.40.50.300:FF:000120">
    <property type="entry name" value="ATP-dependent chaperone ClpB"/>
    <property type="match status" value="1"/>
</dbReference>
<dbReference type="GO" id="GO:0042026">
    <property type="term" value="P:protein refolding"/>
    <property type="evidence" value="ECO:0007669"/>
    <property type="project" value="TreeGrafter"/>
</dbReference>
<evidence type="ECO:0000256" key="5">
    <source>
        <dbReference type="ARBA" id="ARBA00023186"/>
    </source>
</evidence>
<evidence type="ECO:0000256" key="6">
    <source>
        <dbReference type="PROSITE-ProRule" id="PRU01251"/>
    </source>
</evidence>
<dbReference type="Pfam" id="PF02861">
    <property type="entry name" value="Clp_N"/>
    <property type="match status" value="1"/>
</dbReference>
<dbReference type="CDD" id="cd00009">
    <property type="entry name" value="AAA"/>
    <property type="match status" value="1"/>
</dbReference>
<dbReference type="InterPro" id="IPR004176">
    <property type="entry name" value="Clp_R_N"/>
</dbReference>
<dbReference type="CDD" id="cd19499">
    <property type="entry name" value="RecA-like_ClpB_Hsp104-like"/>
    <property type="match status" value="1"/>
</dbReference>
<protein>
    <recommendedName>
        <fullName evidence="9">Clp R domain-containing protein</fullName>
    </recommendedName>
</protein>
<accession>A0A2S4VB82</accession>
<keyword evidence="2 6" id="KW-0677">Repeat</keyword>
<dbReference type="InterPro" id="IPR050130">
    <property type="entry name" value="ClpA_ClpB"/>
</dbReference>
<evidence type="ECO:0000256" key="8">
    <source>
        <dbReference type="SAM" id="Coils"/>
    </source>
</evidence>
<dbReference type="FunFam" id="3.40.50.300:FF:000025">
    <property type="entry name" value="ATP-dependent Clp protease subunit"/>
    <property type="match status" value="1"/>
</dbReference>
<dbReference type="EMBL" id="PKSL01000082">
    <property type="protein sequence ID" value="POW06771.1"/>
    <property type="molecule type" value="Genomic_DNA"/>
</dbReference>
<keyword evidence="8" id="KW-0175">Coiled coil</keyword>
<evidence type="ECO:0000256" key="4">
    <source>
        <dbReference type="ARBA" id="ARBA00022840"/>
    </source>
</evidence>
<dbReference type="GO" id="GO:0005829">
    <property type="term" value="C:cytosol"/>
    <property type="evidence" value="ECO:0007669"/>
    <property type="project" value="TreeGrafter"/>
</dbReference>
<proteinExistence type="inferred from homology"/>
<evidence type="ECO:0000313" key="11">
    <source>
        <dbReference type="Proteomes" id="UP000239156"/>
    </source>
</evidence>
<dbReference type="GO" id="GO:0051082">
    <property type="term" value="F:unfolded protein binding"/>
    <property type="evidence" value="ECO:0007669"/>
    <property type="project" value="TreeGrafter"/>
</dbReference>
<dbReference type="GO" id="GO:0043335">
    <property type="term" value="P:protein unfolding"/>
    <property type="evidence" value="ECO:0007669"/>
    <property type="project" value="TreeGrafter"/>
</dbReference>
<dbReference type="SMART" id="SM00382">
    <property type="entry name" value="AAA"/>
    <property type="match status" value="2"/>
</dbReference>
<dbReference type="InterPro" id="IPR019489">
    <property type="entry name" value="Clp_ATPase_C"/>
</dbReference>
<name>A0A2S4VB82_9BASI</name>
<evidence type="ECO:0000256" key="1">
    <source>
        <dbReference type="ARBA" id="ARBA00008675"/>
    </source>
</evidence>
<dbReference type="Pfam" id="PF00004">
    <property type="entry name" value="AAA"/>
    <property type="match status" value="1"/>
</dbReference>
<dbReference type="SMART" id="SM01086">
    <property type="entry name" value="ClpB_D2-small"/>
    <property type="match status" value="1"/>
</dbReference>
<dbReference type="InterPro" id="IPR027417">
    <property type="entry name" value="P-loop_NTPase"/>
</dbReference>
<keyword evidence="11" id="KW-1185">Reference proteome</keyword>
<dbReference type="Gene3D" id="3.40.50.300">
    <property type="entry name" value="P-loop containing nucleotide triphosphate hydrolases"/>
    <property type="match status" value="3"/>
</dbReference>
<keyword evidence="3 7" id="KW-0547">Nucleotide-binding</keyword>
<feature type="domain" description="Clp R" evidence="9">
    <location>
        <begin position="3"/>
        <end position="161"/>
    </location>
</feature>
<keyword evidence="5 7" id="KW-0143">Chaperone</keyword>
<feature type="coiled-coil region" evidence="8">
    <location>
        <begin position="421"/>
        <end position="535"/>
    </location>
</feature>
<dbReference type="FunFam" id="3.40.50.300:FF:000010">
    <property type="entry name" value="Chaperone clpB 1, putative"/>
    <property type="match status" value="1"/>
</dbReference>
<dbReference type="PROSITE" id="PS00870">
    <property type="entry name" value="CLPAB_1"/>
    <property type="match status" value="1"/>
</dbReference>
<dbReference type="Pfam" id="PF07724">
    <property type="entry name" value="AAA_2"/>
    <property type="match status" value="1"/>
</dbReference>
<dbReference type="PROSITE" id="PS00871">
    <property type="entry name" value="CLPAB_2"/>
    <property type="match status" value="1"/>
</dbReference>
<reference evidence="10" key="1">
    <citation type="submission" date="2017-12" db="EMBL/GenBank/DDBJ databases">
        <title>Gene loss provides genomic basis for host adaptation in cereal stripe rust fungi.</title>
        <authorList>
            <person name="Xia C."/>
        </authorList>
    </citation>
    <scope>NUCLEOTIDE SEQUENCE [LARGE SCALE GENOMIC DNA]</scope>
    <source>
        <strain evidence="10">93-210</strain>
    </source>
</reference>
<dbReference type="SUPFAM" id="SSF81923">
    <property type="entry name" value="Double Clp-N motif"/>
    <property type="match status" value="1"/>
</dbReference>
<evidence type="ECO:0000256" key="2">
    <source>
        <dbReference type="ARBA" id="ARBA00022737"/>
    </source>
</evidence>
<dbReference type="AlphaFoldDB" id="A0A2S4VB82"/>
<dbReference type="PANTHER" id="PTHR11638">
    <property type="entry name" value="ATP-DEPENDENT CLP PROTEASE"/>
    <property type="match status" value="1"/>
</dbReference>
<dbReference type="Gene3D" id="1.10.1780.10">
    <property type="entry name" value="Clp, N-terminal domain"/>
    <property type="match status" value="1"/>
</dbReference>
<dbReference type="GO" id="GO:0070370">
    <property type="term" value="P:cellular heat acclimation"/>
    <property type="evidence" value="ECO:0007669"/>
    <property type="project" value="TreeGrafter"/>
</dbReference>
<dbReference type="InterPro" id="IPR003593">
    <property type="entry name" value="AAA+_ATPase"/>
</dbReference>
<gene>
    <name evidence="10" type="ORF">PSTT_08747</name>
</gene>
<comment type="similarity">
    <text evidence="1 7">Belongs to the ClpA/ClpB family.</text>
</comment>
<sequence length="904" mass="100387">MSASSGFSFTDKTNDALTTAIGLARERFHVHVQPIHIALSLLDPTVIGTNGGTGSAGGDCLFANVLDKAGADAREITRALNKRLVREPSQDPPPDKVGFSSSSTRVLKEAQNLMRQQNDGYIAQDHLILALLDDSVIKQIFKEPMFPIKLSGLQFRRSSWSESFDALRKYAIDLTEKARENLLDPVIGRDNEVRRCIRILCRRTKNNPVLIGEPGVGKTAIAEGLAHRMVNRDVPASLIGRLFSLDLGAIQAGASYKGQFEERIKSILNEVEKATERGENIILFIDEMHLIMAGQGASSGGMDAANLIKPVLARGKLRCLGATTLAEYRKYIEKDAAFERRFQQVIVNEPSVPETISILRGLKEKYETHHGVTILDNAIVTAATLAHRYLTARRLPDSAIDLVDEAAAAVRVTRDSQPEAVDRLERKKLQIEVEAHALAKEKDDESKERLEAVKQEIASINDELQPLKAAWEAAKSRGDKIRAVREKIDSLKAKAEDAERRYDVSTAADLRHYAIPDLEEQLSQLEAHKRMEDAKRGPSELEDDVVTADGISEIVARWTGVPVSRLKATEKVKLRMMEKALTKQVVGQPEAVKAVADSIRLSRSGLSNESRPIASFLFCGPSGTGKTLLTKALAKFLFDSEEAICRIDGSEYSEKHSISRLIGSPPGYVGHDEGGTLTEWVRRKPYSIVLIDEIEKASREFSQLFLQVLDDGRLTDSQGRVVSFRNCVIVMTSNLGAAFLNELEEDSPIPESTRSLVHGAIRSHFAPEFINRIDATIIFNKLGSAQIRSIVDVRLAEIQKRLQINGKNITLEIDEQARNWLGQAGFNPQYGARPLNRTIQNELLHPLSRMILDERIRDGEPARITADWKLNRLVIFPNHDALAMDIDDEQDVLSDDDIQIEDVN</sequence>
<keyword evidence="4 7" id="KW-0067">ATP-binding</keyword>
<comment type="caution">
    <text evidence="10">The sequence shown here is derived from an EMBL/GenBank/DDBJ whole genome shotgun (WGS) entry which is preliminary data.</text>
</comment>
<dbReference type="Pfam" id="PF10431">
    <property type="entry name" value="ClpB_D2-small"/>
    <property type="match status" value="1"/>
</dbReference>
<dbReference type="VEuPathDB" id="FungiDB:PSHT_04797"/>
<dbReference type="GO" id="GO:0051087">
    <property type="term" value="F:protein-folding chaperone binding"/>
    <property type="evidence" value="ECO:0007669"/>
    <property type="project" value="TreeGrafter"/>
</dbReference>
<dbReference type="InterPro" id="IPR018368">
    <property type="entry name" value="ClpA/B_CS1"/>
</dbReference>
<dbReference type="SUPFAM" id="SSF52540">
    <property type="entry name" value="P-loop containing nucleoside triphosphate hydrolases"/>
    <property type="match status" value="2"/>
</dbReference>
<dbReference type="Pfam" id="PF17871">
    <property type="entry name" value="AAA_lid_9"/>
    <property type="match status" value="1"/>
</dbReference>
<organism evidence="10 11">
    <name type="scientific">Puccinia striiformis</name>
    <dbReference type="NCBI Taxonomy" id="27350"/>
    <lineage>
        <taxon>Eukaryota</taxon>
        <taxon>Fungi</taxon>
        <taxon>Dikarya</taxon>
        <taxon>Basidiomycota</taxon>
        <taxon>Pucciniomycotina</taxon>
        <taxon>Pucciniomycetes</taxon>
        <taxon>Pucciniales</taxon>
        <taxon>Pucciniaceae</taxon>
        <taxon>Puccinia</taxon>
    </lineage>
</organism>
<dbReference type="InterPro" id="IPR003959">
    <property type="entry name" value="ATPase_AAA_core"/>
</dbReference>
<dbReference type="Proteomes" id="UP000239156">
    <property type="component" value="Unassembled WGS sequence"/>
</dbReference>
<evidence type="ECO:0000256" key="7">
    <source>
        <dbReference type="RuleBase" id="RU004432"/>
    </source>
</evidence>
<dbReference type="InterPro" id="IPR028299">
    <property type="entry name" value="ClpA/B_CS2"/>
</dbReference>
<dbReference type="GO" id="GO:0016887">
    <property type="term" value="F:ATP hydrolysis activity"/>
    <property type="evidence" value="ECO:0007669"/>
    <property type="project" value="InterPro"/>
</dbReference>
<dbReference type="PRINTS" id="PR00300">
    <property type="entry name" value="CLPPROTEASEA"/>
</dbReference>
<dbReference type="PANTHER" id="PTHR11638:SF18">
    <property type="entry name" value="HEAT SHOCK PROTEIN 104"/>
    <property type="match status" value="1"/>
</dbReference>
<dbReference type="InterPro" id="IPR001270">
    <property type="entry name" value="ClpA/B"/>
</dbReference>
<dbReference type="Gene3D" id="1.10.8.60">
    <property type="match status" value="1"/>
</dbReference>
<dbReference type="GO" id="GO:0005524">
    <property type="term" value="F:ATP binding"/>
    <property type="evidence" value="ECO:0007669"/>
    <property type="project" value="UniProtKB-KW"/>
</dbReference>
<dbReference type="InterPro" id="IPR036628">
    <property type="entry name" value="Clp_N_dom_sf"/>
</dbReference>
<dbReference type="InterPro" id="IPR041546">
    <property type="entry name" value="ClpA/ClpB_AAA_lid"/>
</dbReference>
<evidence type="ECO:0000259" key="9">
    <source>
        <dbReference type="PROSITE" id="PS51903"/>
    </source>
</evidence>
<dbReference type="VEuPathDB" id="FungiDB:PSTT_08747"/>
<evidence type="ECO:0000313" key="10">
    <source>
        <dbReference type="EMBL" id="POW06771.1"/>
    </source>
</evidence>